<evidence type="ECO:0000313" key="3">
    <source>
        <dbReference type="Proteomes" id="UP000745764"/>
    </source>
</evidence>
<feature type="compositionally biased region" description="Polar residues" evidence="1">
    <location>
        <begin position="65"/>
        <end position="79"/>
    </location>
</feature>
<sequence length="115" mass="12301">MLHLIKPRQHTSNHKPRAQQILQALSTQSNNTTMGLPQQTNTPVEKPSTSETAETTTDSIPAADVSTQNSSLGAMNSSELAGGAMGGTQGDAERAAEKLYEERMEEEYAKREGGA</sequence>
<reference evidence="2" key="1">
    <citation type="submission" date="2020-06" db="EMBL/GenBank/DDBJ databases">
        <authorList>
            <person name="Onetto C."/>
        </authorList>
    </citation>
    <scope>NUCLEOTIDE SEQUENCE</scope>
</reference>
<gene>
    <name evidence="2" type="ORF">AWRI4620_LOCUS1557</name>
</gene>
<keyword evidence="3" id="KW-1185">Reference proteome</keyword>
<accession>A0A9N8PQU0</accession>
<evidence type="ECO:0000313" key="2">
    <source>
        <dbReference type="EMBL" id="CAD0107302.1"/>
    </source>
</evidence>
<protein>
    <submittedName>
        <fullName evidence="2">Uncharacterized protein</fullName>
    </submittedName>
</protein>
<dbReference type="Proteomes" id="UP000745764">
    <property type="component" value="Unassembled WGS sequence"/>
</dbReference>
<name>A0A9N8PQU0_9PEZI</name>
<evidence type="ECO:0000256" key="1">
    <source>
        <dbReference type="SAM" id="MobiDB-lite"/>
    </source>
</evidence>
<organism evidence="2 3">
    <name type="scientific">Aureobasidium uvarum</name>
    <dbReference type="NCBI Taxonomy" id="2773716"/>
    <lineage>
        <taxon>Eukaryota</taxon>
        <taxon>Fungi</taxon>
        <taxon>Dikarya</taxon>
        <taxon>Ascomycota</taxon>
        <taxon>Pezizomycotina</taxon>
        <taxon>Dothideomycetes</taxon>
        <taxon>Dothideomycetidae</taxon>
        <taxon>Dothideales</taxon>
        <taxon>Saccotheciaceae</taxon>
        <taxon>Aureobasidium</taxon>
    </lineage>
</organism>
<feature type="compositionally biased region" description="Polar residues" evidence="1">
    <location>
        <begin position="20"/>
        <end position="43"/>
    </location>
</feature>
<dbReference type="AlphaFoldDB" id="A0A9N8PQU0"/>
<comment type="caution">
    <text evidence="2">The sequence shown here is derived from an EMBL/GenBank/DDBJ whole genome shotgun (WGS) entry which is preliminary data.</text>
</comment>
<dbReference type="EMBL" id="CAINUL010000002">
    <property type="protein sequence ID" value="CAD0107302.1"/>
    <property type="molecule type" value="Genomic_DNA"/>
</dbReference>
<dbReference type="OrthoDB" id="3919059at2759"/>
<feature type="region of interest" description="Disordered" evidence="1">
    <location>
        <begin position="1"/>
        <end position="98"/>
    </location>
</feature>
<proteinExistence type="predicted"/>
<feature type="compositionally biased region" description="Basic residues" evidence="1">
    <location>
        <begin position="1"/>
        <end position="17"/>
    </location>
</feature>